<evidence type="ECO:0008006" key="4">
    <source>
        <dbReference type="Google" id="ProtNLM"/>
    </source>
</evidence>
<proteinExistence type="predicted"/>
<dbReference type="EMBL" id="WJBC01000015">
    <property type="protein sequence ID" value="MBC3804842.1"/>
    <property type="molecule type" value="Genomic_DNA"/>
</dbReference>
<protein>
    <recommendedName>
        <fullName evidence="4">PH domain-containing protein</fullName>
    </recommendedName>
</protein>
<keyword evidence="1" id="KW-1133">Transmembrane helix</keyword>
<evidence type="ECO:0000256" key="1">
    <source>
        <dbReference type="SAM" id="Phobius"/>
    </source>
</evidence>
<name>A0ABR6WW35_9FIRM</name>
<keyword evidence="1" id="KW-0472">Membrane</keyword>
<keyword evidence="1" id="KW-0812">Transmembrane</keyword>
<feature type="transmembrane region" description="Helical" evidence="1">
    <location>
        <begin position="14"/>
        <end position="33"/>
    </location>
</feature>
<reference evidence="2 3" key="1">
    <citation type="journal article" date="2020" name="mSystems">
        <title>Defining Genomic and Predicted Metabolic Features of the Acetobacterium Genus.</title>
        <authorList>
            <person name="Ross D.E."/>
            <person name="Marshall C.W."/>
            <person name="Gulliver D."/>
            <person name="May H.D."/>
            <person name="Norman R.S."/>
        </authorList>
    </citation>
    <scope>NUCLEOTIDE SEQUENCE [LARGE SCALE GENOMIC DNA]</scope>
    <source>
        <strain evidence="2 3">DSM 8238</strain>
    </source>
</reference>
<evidence type="ECO:0000313" key="2">
    <source>
        <dbReference type="EMBL" id="MBC3804842.1"/>
    </source>
</evidence>
<organism evidence="2 3">
    <name type="scientific">Acetobacterium fimetarium</name>
    <dbReference type="NCBI Taxonomy" id="52691"/>
    <lineage>
        <taxon>Bacteria</taxon>
        <taxon>Bacillati</taxon>
        <taxon>Bacillota</taxon>
        <taxon>Clostridia</taxon>
        <taxon>Eubacteriales</taxon>
        <taxon>Eubacteriaceae</taxon>
        <taxon>Acetobacterium</taxon>
    </lineage>
</organism>
<keyword evidence="3" id="KW-1185">Reference proteome</keyword>
<evidence type="ECO:0000313" key="3">
    <source>
        <dbReference type="Proteomes" id="UP000603234"/>
    </source>
</evidence>
<accession>A0ABR6WW35</accession>
<gene>
    <name evidence="2" type="ORF">GH808_10405</name>
</gene>
<dbReference type="RefSeq" id="WP_186842730.1">
    <property type="nucleotide sequence ID" value="NZ_WJBC01000015.1"/>
</dbReference>
<dbReference type="Proteomes" id="UP000603234">
    <property type="component" value="Unassembled WGS sequence"/>
</dbReference>
<comment type="caution">
    <text evidence="2">The sequence shown here is derived from an EMBL/GenBank/DDBJ whole genome shotgun (WGS) entry which is preliminary data.</text>
</comment>
<sequence length="166" mass="19154">MSVKARETLDSKQISVPALTIVALILIGYTYLYTQVINNITDYQLKTIISFGCLVVMISLFLISLRYVTTSFEMLLTHDRLIIDRKLYFWKKTVAEIRINDIKNVLPAEEAEKVNGKTKNYTLTNLKGKRKYAIHYEEQGKICCAKIQCSTSFYNSIKKQAKIRQV</sequence>
<feature type="transmembrane region" description="Helical" evidence="1">
    <location>
        <begin position="48"/>
        <end position="68"/>
    </location>
</feature>